<feature type="region of interest" description="Disordered" evidence="1">
    <location>
        <begin position="194"/>
        <end position="255"/>
    </location>
</feature>
<feature type="transmembrane region" description="Helical" evidence="2">
    <location>
        <begin position="133"/>
        <end position="158"/>
    </location>
</feature>
<evidence type="ECO:0000256" key="1">
    <source>
        <dbReference type="SAM" id="MobiDB-lite"/>
    </source>
</evidence>
<dbReference type="PANTHER" id="PTHR36694">
    <property type="entry name" value="PASIFLORA 1, ISOFORM A-RELATED"/>
    <property type="match status" value="1"/>
</dbReference>
<protein>
    <submittedName>
        <fullName evidence="4">Uncharacterized protein LOC110979115</fullName>
    </submittedName>
</protein>
<keyword evidence="2" id="KW-0812">Transmembrane</keyword>
<proteinExistence type="predicted"/>
<name>A0A8B7YAS4_ACAPL</name>
<dbReference type="OMA" id="LTLWANE"/>
<evidence type="ECO:0000313" key="4">
    <source>
        <dbReference type="RefSeq" id="XP_022090349.1"/>
    </source>
</evidence>
<feature type="transmembrane region" description="Helical" evidence="2">
    <location>
        <begin position="85"/>
        <end position="113"/>
    </location>
</feature>
<feature type="transmembrane region" description="Helical" evidence="2">
    <location>
        <begin position="52"/>
        <end position="78"/>
    </location>
</feature>
<dbReference type="Proteomes" id="UP000694845">
    <property type="component" value="Unplaced"/>
</dbReference>
<sequence length="255" mass="27189">MAFIRRCLCCDVRVGTMAVACWSMILSVASVIQTVRAISVFYVNNPFAAQATVLACWCVMILLNACLGVTAIVLVVGICKNKKQLFVPFMIVQAILAAVYAALAVILFVTLSLETIVYFNFLSLTDPGGVYMIIVYWVMAGLLTGGVGIEVICLLCVVSQYQELRDGRGLGLPETTTTTTVILVPKGSYVNQGADVGIDETRPGPSTEPATSSASRPKCAEPACAGDEQPVGVPPPSKSRRWSSSSSSEHDSDHD</sequence>
<organism evidence="3 4">
    <name type="scientific">Acanthaster planci</name>
    <name type="common">Crown-of-thorns starfish</name>
    <dbReference type="NCBI Taxonomy" id="133434"/>
    <lineage>
        <taxon>Eukaryota</taxon>
        <taxon>Metazoa</taxon>
        <taxon>Echinodermata</taxon>
        <taxon>Eleutherozoa</taxon>
        <taxon>Asterozoa</taxon>
        <taxon>Asteroidea</taxon>
        <taxon>Valvatacea</taxon>
        <taxon>Valvatida</taxon>
        <taxon>Acanthasteridae</taxon>
        <taxon>Acanthaster</taxon>
    </lineage>
</organism>
<keyword evidence="2" id="KW-1133">Transmembrane helix</keyword>
<dbReference type="RefSeq" id="XP_022090349.1">
    <property type="nucleotide sequence ID" value="XM_022234657.1"/>
</dbReference>
<evidence type="ECO:0000313" key="3">
    <source>
        <dbReference type="Proteomes" id="UP000694845"/>
    </source>
</evidence>
<dbReference type="PANTHER" id="PTHR36694:SF11">
    <property type="entry name" value="LP21121P-RELATED"/>
    <property type="match status" value="1"/>
</dbReference>
<dbReference type="OrthoDB" id="10638548at2759"/>
<reference evidence="4" key="1">
    <citation type="submission" date="2025-08" db="UniProtKB">
        <authorList>
            <consortium name="RefSeq"/>
        </authorList>
    </citation>
    <scope>IDENTIFICATION</scope>
</reference>
<feature type="transmembrane region" description="Helical" evidence="2">
    <location>
        <begin position="12"/>
        <end position="32"/>
    </location>
</feature>
<dbReference type="AlphaFoldDB" id="A0A8B7YAS4"/>
<keyword evidence="3" id="KW-1185">Reference proteome</keyword>
<evidence type="ECO:0000256" key="2">
    <source>
        <dbReference type="SAM" id="Phobius"/>
    </source>
</evidence>
<dbReference type="GeneID" id="110979115"/>
<dbReference type="KEGG" id="aplc:110979115"/>
<keyword evidence="2" id="KW-0472">Membrane</keyword>
<gene>
    <name evidence="4" type="primary">LOC110979115</name>
</gene>
<accession>A0A8B7YAS4</accession>